<evidence type="ECO:0000256" key="3">
    <source>
        <dbReference type="ARBA" id="ARBA00022737"/>
    </source>
</evidence>
<feature type="region of interest" description="Disordered" evidence="6">
    <location>
        <begin position="810"/>
        <end position="926"/>
    </location>
</feature>
<name>A0A8H6ZBQ5_9AGAR</name>
<dbReference type="Pfam" id="PF24817">
    <property type="entry name" value="WD40_WDHD1_1st"/>
    <property type="match status" value="1"/>
</dbReference>
<dbReference type="GO" id="GO:0006261">
    <property type="term" value="P:DNA-templated DNA replication"/>
    <property type="evidence" value="ECO:0007669"/>
    <property type="project" value="TreeGrafter"/>
</dbReference>
<comment type="caution">
    <text evidence="10">The sequence shown here is derived from an EMBL/GenBank/DDBJ whole genome shotgun (WGS) entry which is preliminary data.</text>
</comment>
<evidence type="ECO:0000259" key="9">
    <source>
        <dbReference type="Pfam" id="PF24817"/>
    </source>
</evidence>
<evidence type="ECO:0000256" key="6">
    <source>
        <dbReference type="SAM" id="MobiDB-lite"/>
    </source>
</evidence>
<feature type="domain" description="WDHD1 first WD40" evidence="9">
    <location>
        <begin position="8"/>
        <end position="300"/>
    </location>
</feature>
<gene>
    <name evidence="10" type="ORF">MSAN_00027400</name>
</gene>
<feature type="compositionally biased region" description="Basic and acidic residues" evidence="6">
    <location>
        <begin position="965"/>
        <end position="977"/>
    </location>
</feature>
<dbReference type="InterPro" id="IPR036322">
    <property type="entry name" value="WD40_repeat_dom_sf"/>
</dbReference>
<dbReference type="Proteomes" id="UP000623467">
    <property type="component" value="Unassembled WGS sequence"/>
</dbReference>
<dbReference type="AlphaFoldDB" id="A0A8H6ZBQ5"/>
<evidence type="ECO:0000256" key="2">
    <source>
        <dbReference type="ARBA" id="ARBA00022574"/>
    </source>
</evidence>
<dbReference type="GO" id="GO:0000278">
    <property type="term" value="P:mitotic cell cycle"/>
    <property type="evidence" value="ECO:0007669"/>
    <property type="project" value="TreeGrafter"/>
</dbReference>
<feature type="repeat" description="WD" evidence="5">
    <location>
        <begin position="133"/>
        <end position="174"/>
    </location>
</feature>
<evidence type="ECO:0000256" key="1">
    <source>
        <dbReference type="ARBA" id="ARBA00004123"/>
    </source>
</evidence>
<dbReference type="Pfam" id="PF20946">
    <property type="entry name" value="Ctf4_C"/>
    <property type="match status" value="1"/>
</dbReference>
<keyword evidence="2 5" id="KW-0853">WD repeat</keyword>
<dbReference type="PROSITE" id="PS50294">
    <property type="entry name" value="WD_REPEATS_REGION"/>
    <property type="match status" value="2"/>
</dbReference>
<dbReference type="GO" id="GO:0006281">
    <property type="term" value="P:DNA repair"/>
    <property type="evidence" value="ECO:0007669"/>
    <property type="project" value="TreeGrafter"/>
</dbReference>
<dbReference type="PANTHER" id="PTHR19932:SF10">
    <property type="entry name" value="WD REPEAT AND HMG-BOX DNA-BINDING PROTEIN 1"/>
    <property type="match status" value="1"/>
</dbReference>
<dbReference type="PROSITE" id="PS00678">
    <property type="entry name" value="WD_REPEATS_1"/>
    <property type="match status" value="1"/>
</dbReference>
<dbReference type="GO" id="GO:0003682">
    <property type="term" value="F:chromatin binding"/>
    <property type="evidence" value="ECO:0007669"/>
    <property type="project" value="TreeGrafter"/>
</dbReference>
<feature type="domain" description="WDHD1/CFT4 helical bundle" evidence="8">
    <location>
        <begin position="703"/>
        <end position="800"/>
    </location>
</feature>
<evidence type="ECO:0000313" key="11">
    <source>
        <dbReference type="Proteomes" id="UP000623467"/>
    </source>
</evidence>
<dbReference type="InterPro" id="IPR015943">
    <property type="entry name" value="WD40/YVTN_repeat-like_dom_sf"/>
</dbReference>
<evidence type="ECO:0000259" key="8">
    <source>
        <dbReference type="Pfam" id="PF20946"/>
    </source>
</evidence>
<dbReference type="PROSITE" id="PS50082">
    <property type="entry name" value="WD_REPEATS_2"/>
    <property type="match status" value="2"/>
</dbReference>
<organism evidence="10 11">
    <name type="scientific">Mycena sanguinolenta</name>
    <dbReference type="NCBI Taxonomy" id="230812"/>
    <lineage>
        <taxon>Eukaryota</taxon>
        <taxon>Fungi</taxon>
        <taxon>Dikarya</taxon>
        <taxon>Basidiomycota</taxon>
        <taxon>Agaricomycotina</taxon>
        <taxon>Agaricomycetes</taxon>
        <taxon>Agaricomycetidae</taxon>
        <taxon>Agaricales</taxon>
        <taxon>Marasmiineae</taxon>
        <taxon>Mycenaceae</taxon>
        <taxon>Mycena</taxon>
    </lineage>
</organism>
<evidence type="ECO:0000256" key="4">
    <source>
        <dbReference type="ARBA" id="ARBA00023242"/>
    </source>
</evidence>
<proteinExistence type="predicted"/>
<dbReference type="EMBL" id="JACAZH010000001">
    <property type="protein sequence ID" value="KAF7376125.1"/>
    <property type="molecule type" value="Genomic_DNA"/>
</dbReference>
<dbReference type="OrthoDB" id="427368at2759"/>
<dbReference type="SUPFAM" id="SSF50978">
    <property type="entry name" value="WD40 repeat-like"/>
    <property type="match status" value="1"/>
</dbReference>
<dbReference type="InterPro" id="IPR001680">
    <property type="entry name" value="WD40_rpt"/>
</dbReference>
<feature type="repeat" description="WD" evidence="5">
    <location>
        <begin position="6"/>
        <end position="47"/>
    </location>
</feature>
<evidence type="ECO:0000259" key="7">
    <source>
        <dbReference type="Pfam" id="PF12341"/>
    </source>
</evidence>
<sequence>MQTESNDAHGKGFTCLTFSRDGIRAFTGGDDCIVRIWKVEDGSEQEPATATEAEQGVTSIAVADDCWISASLDGSVRRYLKDSSKLDGLITELNCVAVRCVAIDPRHKTVAVASDEPEVILIELDDTLNIKRLKGHRGGVRKATWHPTAALLTTCGSDGQIIVWDVSNNEPKPEVIPNIIPTVKDTTLPEFFHDCSAVWHPSGDYFFVATRSRDIAKIKRSDWKKDETFLDRETLGAVTALAISPNGAYLASAVSSHILVWSIDTRRVIAKHSSGAANVTQLAFSPTENLLAWTTEAGTFARWPKPIADTYHDPVKPILAVPKAAGADMKATAIFDDEGAVEVDLNIENEVEEDGEDVADDESEGDWINQDTETGPVGLARSDFVKEMVSITKAQPPFQPGATPMLQTKRLLGTNGLGYIEVTTPPDTDHHLVDVKFFDQSKGKISFKDEFKYNLGVLGERGALFACRPQNGQPALVHYRPYVKDTSVHWTYTLPQDCTVLGIAAGGLPMSGGAKDIADLDGFGNIVIATTHGDLTFLSGTGRERRIMGLGSDFISMVAGHEWVFVVHRAGSTTIDGSQNLSYTLINFDDFSVRQRDFLPIPKGHTLKWIGITAEGAPAIYDSTERIHVLTKYRIPHHASWARILDTNLLERREGKDESYWPFAISGSQLLCFILKGTQTYPIHPIPPHSELPIEMPFRSENKVEERFERDVLMVEILRDGLDDELTSAEISKAEQRMDKDLLLLIQSACQSVNIPRAIELAKLVHSARTLDLIAKMADFFRLEGLKEKVQMLKEIRVEEEDRLVVAREKRKQWTRPDPLPRLMSATTDSAASRPKPFQDFGPPPTVSRPGLTPAVPVRETTRYTTKANVDLPPTPVASSSDSPPENKRKRDEVEDMSSSLDFAVPPPKQKTNPFARKVAPENGRNNLFARKADLKTLQKSESFFDKVDAAEDAPPKTKRTIASKAKEKEKEKKDGPRQTTLFGMMSSAPRTEKSRLGATQPADSDVTMTDASLVETQLVETQPDLPRGMGRDTTCGWDDVRGVAGVKYFHRRLFPLGHMLYVYL</sequence>
<comment type="subcellular location">
    <subcellularLocation>
        <location evidence="1">Nucleus</location>
    </subcellularLocation>
</comment>
<dbReference type="InterPro" id="IPR048591">
    <property type="entry name" value="WDHD1/CFT4_hel"/>
</dbReference>
<dbReference type="Pfam" id="PF12341">
    <property type="entry name" value="Mcl1_mid"/>
    <property type="match status" value="1"/>
</dbReference>
<dbReference type="Gene3D" id="2.130.10.10">
    <property type="entry name" value="YVTN repeat-like/Quinoprotein amine dehydrogenase"/>
    <property type="match status" value="2"/>
</dbReference>
<reference evidence="10" key="1">
    <citation type="submission" date="2020-05" db="EMBL/GenBank/DDBJ databases">
        <title>Mycena genomes resolve the evolution of fungal bioluminescence.</title>
        <authorList>
            <person name="Tsai I.J."/>
        </authorList>
    </citation>
    <scope>NUCLEOTIDE SEQUENCE</scope>
    <source>
        <strain evidence="10">160909Yilan</strain>
    </source>
</reference>
<evidence type="ECO:0000256" key="5">
    <source>
        <dbReference type="PROSITE-ProRule" id="PRU00221"/>
    </source>
</evidence>
<accession>A0A8H6ZBQ5</accession>
<dbReference type="InterPro" id="IPR022100">
    <property type="entry name" value="WDHD1/CFT4_beta-prop_2nd"/>
</dbReference>
<feature type="region of interest" description="Disordered" evidence="6">
    <location>
        <begin position="353"/>
        <end position="373"/>
    </location>
</feature>
<dbReference type="SMART" id="SM00320">
    <property type="entry name" value="WD40"/>
    <property type="match status" value="6"/>
</dbReference>
<dbReference type="InterPro" id="IPR019775">
    <property type="entry name" value="WD40_repeat_CS"/>
</dbReference>
<keyword evidence="3" id="KW-0677">Repeat</keyword>
<feature type="region of interest" description="Disordered" evidence="6">
    <location>
        <begin position="949"/>
        <end position="1006"/>
    </location>
</feature>
<feature type="domain" description="WDHD1/CFT4 second beta-propeller" evidence="7">
    <location>
        <begin position="397"/>
        <end position="697"/>
    </location>
</feature>
<dbReference type="InterPro" id="IPR057646">
    <property type="entry name" value="WD40_WDHD1_1st"/>
</dbReference>
<feature type="compositionally biased region" description="Acidic residues" evidence="6">
    <location>
        <begin position="353"/>
        <end position="365"/>
    </location>
</feature>
<keyword evidence="11" id="KW-1185">Reference proteome</keyword>
<dbReference type="PANTHER" id="PTHR19932">
    <property type="entry name" value="WD REPEAT AND HMG-BOX DNA BINDING PROTEIN"/>
    <property type="match status" value="1"/>
</dbReference>
<evidence type="ECO:0000313" key="10">
    <source>
        <dbReference type="EMBL" id="KAF7376125.1"/>
    </source>
</evidence>
<dbReference type="GO" id="GO:0043596">
    <property type="term" value="C:nuclear replication fork"/>
    <property type="evidence" value="ECO:0007669"/>
    <property type="project" value="TreeGrafter"/>
</dbReference>
<keyword evidence="4" id="KW-0539">Nucleus</keyword>
<protein>
    <submittedName>
        <fullName evidence="10">Minichromosome loss protein 1</fullName>
    </submittedName>
</protein>